<accession>A0ACC2RC56</accession>
<comment type="caution">
    <text evidence="1">The sequence shown here is derived from an EMBL/GenBank/DDBJ whole genome shotgun (WGS) entry which is preliminary data.</text>
</comment>
<keyword evidence="2" id="KW-1185">Reference proteome</keyword>
<sequence>MPIQPVIRHMKGLPQDLYSAEGLMYQDWNAITSCQRACTTRFGLEVQREQEDYIAKHPEILAMLKIFIAKVTRRRKRKDLMTEAALHFTRPYEELDEEIRTFLESPPEGPYVNQEDRQFNDFDELDFMIDLGKIIIQHYPPEPWVYHSPPPSIPNTLSSSFISFQTSEFTLPTPEPIPTPEPTTSQIFYNLISNTVDKVIYVKVDDMALLYDTAYVELMKAVEEAMEIPVIDIRVDIANLFHEAYHMFEVNIMEKEAYAAEIAWEKRMRKKLKKTLRRQKNFKGYETPPTPKSEISSHESYKRPPPRPCECQPLANYNRYGKDRFGIYLPRGGKVIKKNVTTTPDCVSLEEGGGGNDDKAETHSNKTTTTNRSAADEK</sequence>
<gene>
    <name evidence="1" type="ORF">PYW08_000323</name>
</gene>
<dbReference type="EMBL" id="CM056777">
    <property type="protein sequence ID" value="KAJ8737728.1"/>
    <property type="molecule type" value="Genomic_DNA"/>
</dbReference>
<name>A0ACC2RC56_9NEOP</name>
<evidence type="ECO:0000313" key="1">
    <source>
        <dbReference type="EMBL" id="KAJ8737728.1"/>
    </source>
</evidence>
<reference evidence="1" key="1">
    <citation type="submission" date="2023-03" db="EMBL/GenBank/DDBJ databases">
        <title>Chromosome-level genomes of two armyworms, Mythimna separata and Mythimna loreyi, provide insights into the biosynthesis and reception of sex pheromones.</title>
        <authorList>
            <person name="Zhao H."/>
        </authorList>
    </citation>
    <scope>NUCLEOTIDE SEQUENCE</scope>
    <source>
        <strain evidence="1">BeijingLab</strain>
    </source>
</reference>
<organism evidence="1 2">
    <name type="scientific">Mythimna loreyi</name>
    <dbReference type="NCBI Taxonomy" id="667449"/>
    <lineage>
        <taxon>Eukaryota</taxon>
        <taxon>Metazoa</taxon>
        <taxon>Ecdysozoa</taxon>
        <taxon>Arthropoda</taxon>
        <taxon>Hexapoda</taxon>
        <taxon>Insecta</taxon>
        <taxon>Pterygota</taxon>
        <taxon>Neoptera</taxon>
        <taxon>Endopterygota</taxon>
        <taxon>Lepidoptera</taxon>
        <taxon>Glossata</taxon>
        <taxon>Ditrysia</taxon>
        <taxon>Noctuoidea</taxon>
        <taxon>Noctuidae</taxon>
        <taxon>Noctuinae</taxon>
        <taxon>Hadenini</taxon>
        <taxon>Mythimna</taxon>
    </lineage>
</organism>
<protein>
    <submittedName>
        <fullName evidence="1">Uncharacterized protein</fullName>
    </submittedName>
</protein>
<proteinExistence type="predicted"/>
<dbReference type="Proteomes" id="UP001231649">
    <property type="component" value="Chromosome 1"/>
</dbReference>
<evidence type="ECO:0000313" key="2">
    <source>
        <dbReference type="Proteomes" id="UP001231649"/>
    </source>
</evidence>